<feature type="transmembrane region" description="Helical" evidence="9">
    <location>
        <begin position="432"/>
        <end position="454"/>
    </location>
</feature>
<comment type="catalytic activity">
    <reaction evidence="7">
        <text>L-seryl-[protein] + ATP = O-phospho-L-seryl-[protein] + ADP + H(+)</text>
        <dbReference type="Rhea" id="RHEA:17989"/>
        <dbReference type="Rhea" id="RHEA-COMP:9863"/>
        <dbReference type="Rhea" id="RHEA-COMP:11604"/>
        <dbReference type="ChEBI" id="CHEBI:15378"/>
        <dbReference type="ChEBI" id="CHEBI:29999"/>
        <dbReference type="ChEBI" id="CHEBI:30616"/>
        <dbReference type="ChEBI" id="CHEBI:83421"/>
        <dbReference type="ChEBI" id="CHEBI:456216"/>
        <dbReference type="EC" id="2.7.11.1"/>
    </reaction>
</comment>
<evidence type="ECO:0000259" key="11">
    <source>
        <dbReference type="PROSITE" id="PS50948"/>
    </source>
</evidence>
<sequence>MWGGKGVPAIAAVVAVLCVASAVPCVLGAKDLVKQLSNGFTATHAAGGTAPFEPVLYAPNGVFALGFLRVGSASLDLAVVHLPSSFPLWRATPARLGDWSHAAKLTFDSSLVLTDPDGGVLWQTLDTIGDTAVLHNSSNLVVRRYGRDDPSWQSFDTPSDTLVLDQNFTISTPPLISGNRRFALRLGKTYMALQMEFYGGRATPTYWRHTALEAQPQNATEPPVYGRLDARGFFGLYLEGGSQKVDTLSFDTFVQNLTGVFRRMTLDDDGNLRAYYWADGAKDWTSDYKAIAERCELPTSCGAYGLCVPGSAQCQCLDNSTSGTSPPCHTDEAADLCAGAGQQMEFDVVRRKRVSVAYKEELPSETNKTADECKQACAGNCSCWGAVFNGASGYCYLIDFPVETLVYEADDRKVGYFKVRKLPSPTRPGISAAVPAVLTLVLAGAAAAGVYIGYRMWERRKRKRAGMEQELVPGPYKDLKPMGSSNNSFKA</sequence>
<evidence type="ECO:0000256" key="5">
    <source>
        <dbReference type="ARBA" id="ARBA00023170"/>
    </source>
</evidence>
<evidence type="ECO:0000313" key="13">
    <source>
        <dbReference type="Proteomes" id="UP000095767"/>
    </source>
</evidence>
<keyword evidence="9" id="KW-0812">Transmembrane</keyword>
<evidence type="ECO:0000256" key="7">
    <source>
        <dbReference type="ARBA" id="ARBA00048679"/>
    </source>
</evidence>
<organism evidence="12 13">
    <name type="scientific">Dichanthelium oligosanthes</name>
    <dbReference type="NCBI Taxonomy" id="888268"/>
    <lineage>
        <taxon>Eukaryota</taxon>
        <taxon>Viridiplantae</taxon>
        <taxon>Streptophyta</taxon>
        <taxon>Embryophyta</taxon>
        <taxon>Tracheophyta</taxon>
        <taxon>Spermatophyta</taxon>
        <taxon>Magnoliopsida</taxon>
        <taxon>Liliopsida</taxon>
        <taxon>Poales</taxon>
        <taxon>Poaceae</taxon>
        <taxon>PACMAD clade</taxon>
        <taxon>Panicoideae</taxon>
        <taxon>Panicodae</taxon>
        <taxon>Paniceae</taxon>
        <taxon>Dichantheliinae</taxon>
        <taxon>Dichanthelium</taxon>
    </lineage>
</organism>
<keyword evidence="9" id="KW-0472">Membrane</keyword>
<gene>
    <name evidence="12" type="ORF">BAE44_0017650</name>
</gene>
<dbReference type="SUPFAM" id="SSF51110">
    <property type="entry name" value="alpha-D-mannose-specific plant lectins"/>
    <property type="match status" value="1"/>
</dbReference>
<dbReference type="PANTHER" id="PTHR47976">
    <property type="entry name" value="G-TYPE LECTIN S-RECEPTOR-LIKE SERINE/THREONINE-PROTEIN KINASE SD2-5"/>
    <property type="match status" value="1"/>
</dbReference>
<dbReference type="InterPro" id="IPR001480">
    <property type="entry name" value="Bulb-type_lectin_dom"/>
</dbReference>
<dbReference type="InterPro" id="IPR000858">
    <property type="entry name" value="S_locus_glycoprot_dom"/>
</dbReference>
<protein>
    <recommendedName>
        <fullName evidence="2">non-specific serine/threonine protein kinase</fullName>
        <ecNumber evidence="2">2.7.11.1</ecNumber>
    </recommendedName>
</protein>
<dbReference type="InterPro" id="IPR051343">
    <property type="entry name" value="G-type_lectin_kinases/EP1-like"/>
</dbReference>
<comment type="caution">
    <text evidence="12">The sequence shown here is derived from an EMBL/GenBank/DDBJ whole genome shotgun (WGS) entry which is preliminary data.</text>
</comment>
<evidence type="ECO:0000256" key="8">
    <source>
        <dbReference type="SAM" id="MobiDB-lite"/>
    </source>
</evidence>
<dbReference type="PROSITE" id="PS50948">
    <property type="entry name" value="PAN"/>
    <property type="match status" value="1"/>
</dbReference>
<dbReference type="SMART" id="SM00108">
    <property type="entry name" value="B_lectin"/>
    <property type="match status" value="1"/>
</dbReference>
<dbReference type="GO" id="GO:0004674">
    <property type="term" value="F:protein serine/threonine kinase activity"/>
    <property type="evidence" value="ECO:0007669"/>
    <property type="project" value="UniProtKB-EC"/>
</dbReference>
<dbReference type="GO" id="GO:0048544">
    <property type="term" value="P:recognition of pollen"/>
    <property type="evidence" value="ECO:0007669"/>
    <property type="project" value="InterPro"/>
</dbReference>
<dbReference type="Gene3D" id="2.90.10.10">
    <property type="entry name" value="Bulb-type lectin domain"/>
    <property type="match status" value="1"/>
</dbReference>
<reference evidence="12 13" key="1">
    <citation type="submission" date="2016-09" db="EMBL/GenBank/DDBJ databases">
        <title>The draft genome of Dichanthelium oligosanthes: A C3 panicoid grass species.</title>
        <authorList>
            <person name="Studer A.J."/>
            <person name="Schnable J.C."/>
            <person name="Brutnell T.P."/>
        </authorList>
    </citation>
    <scope>NUCLEOTIDE SEQUENCE [LARGE SCALE GENOMIC DNA]</scope>
    <source>
        <strain evidence="13">cv. Kellogg 1175</strain>
        <tissue evidence="12">Leaf</tissue>
    </source>
</reference>
<dbReference type="AlphaFoldDB" id="A0A1E5V886"/>
<keyword evidence="9" id="KW-1133">Transmembrane helix</keyword>
<dbReference type="Pfam" id="PF00954">
    <property type="entry name" value="S_locus_glycop"/>
    <property type="match status" value="1"/>
</dbReference>
<dbReference type="InterPro" id="IPR036426">
    <property type="entry name" value="Bulb-type_lectin_dom_sf"/>
</dbReference>
<feature type="chain" id="PRO_5009187866" description="non-specific serine/threonine protein kinase" evidence="10">
    <location>
        <begin position="29"/>
        <end position="491"/>
    </location>
</feature>
<dbReference type="EMBL" id="LWDX02048202">
    <property type="protein sequence ID" value="OEL21331.1"/>
    <property type="molecule type" value="Genomic_DNA"/>
</dbReference>
<feature type="signal peptide" evidence="10">
    <location>
        <begin position="1"/>
        <end position="28"/>
    </location>
</feature>
<evidence type="ECO:0000256" key="2">
    <source>
        <dbReference type="ARBA" id="ARBA00012513"/>
    </source>
</evidence>
<evidence type="ECO:0000256" key="6">
    <source>
        <dbReference type="ARBA" id="ARBA00047899"/>
    </source>
</evidence>
<accession>A0A1E5V886</accession>
<keyword evidence="5" id="KW-0675">Receptor</keyword>
<dbReference type="InterPro" id="IPR003609">
    <property type="entry name" value="Pan_app"/>
</dbReference>
<feature type="domain" description="Apple" evidence="11">
    <location>
        <begin position="337"/>
        <end position="421"/>
    </location>
</feature>
<dbReference type="EC" id="2.7.11.1" evidence="2"/>
<evidence type="ECO:0000256" key="4">
    <source>
        <dbReference type="ARBA" id="ARBA00023157"/>
    </source>
</evidence>
<dbReference type="GO" id="GO:0051707">
    <property type="term" value="P:response to other organism"/>
    <property type="evidence" value="ECO:0007669"/>
    <property type="project" value="UniProtKB-ARBA"/>
</dbReference>
<dbReference type="Proteomes" id="UP000095767">
    <property type="component" value="Unassembled WGS sequence"/>
</dbReference>
<name>A0A1E5V886_9POAL</name>
<feature type="region of interest" description="Disordered" evidence="8">
    <location>
        <begin position="468"/>
        <end position="491"/>
    </location>
</feature>
<dbReference type="GO" id="GO:0016020">
    <property type="term" value="C:membrane"/>
    <property type="evidence" value="ECO:0007669"/>
    <property type="project" value="UniProtKB-SubCell"/>
</dbReference>
<comment type="catalytic activity">
    <reaction evidence="6">
        <text>L-threonyl-[protein] + ATP = O-phospho-L-threonyl-[protein] + ADP + H(+)</text>
        <dbReference type="Rhea" id="RHEA:46608"/>
        <dbReference type="Rhea" id="RHEA-COMP:11060"/>
        <dbReference type="Rhea" id="RHEA-COMP:11605"/>
        <dbReference type="ChEBI" id="CHEBI:15378"/>
        <dbReference type="ChEBI" id="CHEBI:30013"/>
        <dbReference type="ChEBI" id="CHEBI:30616"/>
        <dbReference type="ChEBI" id="CHEBI:61977"/>
        <dbReference type="ChEBI" id="CHEBI:456216"/>
        <dbReference type="EC" id="2.7.11.1"/>
    </reaction>
</comment>
<keyword evidence="4" id="KW-1015">Disulfide bond</keyword>
<evidence type="ECO:0000256" key="3">
    <source>
        <dbReference type="ARBA" id="ARBA00022729"/>
    </source>
</evidence>
<keyword evidence="13" id="KW-1185">Reference proteome</keyword>
<evidence type="ECO:0000256" key="10">
    <source>
        <dbReference type="SAM" id="SignalP"/>
    </source>
</evidence>
<dbReference type="Pfam" id="PF01453">
    <property type="entry name" value="B_lectin"/>
    <property type="match status" value="1"/>
</dbReference>
<evidence type="ECO:0000256" key="1">
    <source>
        <dbReference type="ARBA" id="ARBA00004479"/>
    </source>
</evidence>
<evidence type="ECO:0000256" key="9">
    <source>
        <dbReference type="SAM" id="Phobius"/>
    </source>
</evidence>
<keyword evidence="3 10" id="KW-0732">Signal</keyword>
<proteinExistence type="predicted"/>
<dbReference type="OrthoDB" id="590879at2759"/>
<comment type="subcellular location">
    <subcellularLocation>
        <location evidence="1">Membrane</location>
        <topology evidence="1">Single-pass type I membrane protein</topology>
    </subcellularLocation>
</comment>
<dbReference type="STRING" id="888268.A0A1E5V886"/>
<dbReference type="Pfam" id="PF00024">
    <property type="entry name" value="PAN_1"/>
    <property type="match status" value="1"/>
</dbReference>
<evidence type="ECO:0000313" key="12">
    <source>
        <dbReference type="EMBL" id="OEL21331.1"/>
    </source>
</evidence>